<evidence type="ECO:0000256" key="1">
    <source>
        <dbReference type="SAM" id="Phobius"/>
    </source>
</evidence>
<proteinExistence type="predicted"/>
<feature type="transmembrane region" description="Helical" evidence="1">
    <location>
        <begin position="55"/>
        <end position="74"/>
    </location>
</feature>
<dbReference type="AlphaFoldDB" id="A0A6C0JHH3"/>
<sequence length="76" mass="9109">MLSDEVHPDTHEYGYFIDLETNFYVIEKLDEHPHSDADLRPTSTLLEQPHVTTMFYLHFAYISVIYLMCMYHLLTR</sequence>
<keyword evidence="1" id="KW-1133">Transmembrane helix</keyword>
<evidence type="ECO:0000313" key="2">
    <source>
        <dbReference type="EMBL" id="QHU05102.1"/>
    </source>
</evidence>
<reference evidence="2" key="1">
    <citation type="journal article" date="2020" name="Nature">
        <title>Giant virus diversity and host interactions through global metagenomics.</title>
        <authorList>
            <person name="Schulz F."/>
            <person name="Roux S."/>
            <person name="Paez-Espino D."/>
            <person name="Jungbluth S."/>
            <person name="Walsh D.A."/>
            <person name="Denef V.J."/>
            <person name="McMahon K.D."/>
            <person name="Konstantinidis K.T."/>
            <person name="Eloe-Fadrosh E.A."/>
            <person name="Kyrpides N.C."/>
            <person name="Woyke T."/>
        </authorList>
    </citation>
    <scope>NUCLEOTIDE SEQUENCE</scope>
    <source>
        <strain evidence="2">GVMAG-M-3300027708-5</strain>
    </source>
</reference>
<protein>
    <submittedName>
        <fullName evidence="2">Uncharacterized protein</fullName>
    </submittedName>
</protein>
<name>A0A6C0JHH3_9ZZZZ</name>
<dbReference type="EMBL" id="MN740407">
    <property type="protein sequence ID" value="QHU05102.1"/>
    <property type="molecule type" value="Genomic_DNA"/>
</dbReference>
<keyword evidence="1" id="KW-0812">Transmembrane</keyword>
<accession>A0A6C0JHH3</accession>
<organism evidence="2">
    <name type="scientific">viral metagenome</name>
    <dbReference type="NCBI Taxonomy" id="1070528"/>
    <lineage>
        <taxon>unclassified sequences</taxon>
        <taxon>metagenomes</taxon>
        <taxon>organismal metagenomes</taxon>
    </lineage>
</organism>
<keyword evidence="1" id="KW-0472">Membrane</keyword>